<reference evidence="4" key="2">
    <citation type="submission" date="2020-09" db="EMBL/GenBank/DDBJ databases">
        <authorList>
            <person name="Sun Q."/>
            <person name="Kim S."/>
        </authorList>
    </citation>
    <scope>NUCLEOTIDE SEQUENCE</scope>
    <source>
        <strain evidence="4">KCTC 42731</strain>
    </source>
</reference>
<evidence type="ECO:0000313" key="4">
    <source>
        <dbReference type="EMBL" id="GHG02113.1"/>
    </source>
</evidence>
<evidence type="ECO:0000256" key="3">
    <source>
        <dbReference type="SAM" id="SignalP"/>
    </source>
</evidence>
<dbReference type="NCBIfam" id="TIGR03503">
    <property type="entry name" value="TIGR03503 family protein"/>
    <property type="match status" value="1"/>
</dbReference>
<keyword evidence="3" id="KW-0732">Signal</keyword>
<keyword evidence="2" id="KW-0812">Transmembrane</keyword>
<gene>
    <name evidence="4" type="ORF">GCM10017161_33680</name>
</gene>
<proteinExistence type="predicted"/>
<keyword evidence="5" id="KW-1185">Reference proteome</keyword>
<dbReference type="AlphaFoldDB" id="A0A919EN07"/>
<feature type="transmembrane region" description="Helical" evidence="2">
    <location>
        <begin position="410"/>
        <end position="431"/>
    </location>
</feature>
<feature type="coiled-coil region" evidence="1">
    <location>
        <begin position="373"/>
        <end position="408"/>
    </location>
</feature>
<evidence type="ECO:0000256" key="1">
    <source>
        <dbReference type="SAM" id="Coils"/>
    </source>
</evidence>
<evidence type="ECO:0000313" key="5">
    <source>
        <dbReference type="Proteomes" id="UP000623842"/>
    </source>
</evidence>
<feature type="signal peptide" evidence="3">
    <location>
        <begin position="1"/>
        <end position="24"/>
    </location>
</feature>
<evidence type="ECO:0008006" key="6">
    <source>
        <dbReference type="Google" id="ProtNLM"/>
    </source>
</evidence>
<dbReference type="RefSeq" id="WP_189773007.1">
    <property type="nucleotide sequence ID" value="NZ_BNCK01000008.1"/>
</dbReference>
<accession>A0A919EN07</accession>
<dbReference type="InterPro" id="IPR020010">
    <property type="entry name" value="CHP03503"/>
</dbReference>
<organism evidence="4 5">
    <name type="scientific">Thalassotalea marina</name>
    <dbReference type="NCBI Taxonomy" id="1673741"/>
    <lineage>
        <taxon>Bacteria</taxon>
        <taxon>Pseudomonadati</taxon>
        <taxon>Pseudomonadota</taxon>
        <taxon>Gammaproteobacteria</taxon>
        <taxon>Alteromonadales</taxon>
        <taxon>Colwelliaceae</taxon>
        <taxon>Thalassotalea</taxon>
    </lineage>
</organism>
<protein>
    <recommendedName>
        <fullName evidence="6">TIGR03503 family protein</fullName>
    </recommendedName>
</protein>
<feature type="chain" id="PRO_5037600347" description="TIGR03503 family protein" evidence="3">
    <location>
        <begin position="25"/>
        <end position="436"/>
    </location>
</feature>
<name>A0A919EN07_9GAMM</name>
<keyword evidence="1" id="KW-0175">Coiled coil</keyword>
<keyword evidence="2" id="KW-1133">Transmembrane helix</keyword>
<dbReference type="EMBL" id="BNCK01000008">
    <property type="protein sequence ID" value="GHG02113.1"/>
    <property type="molecule type" value="Genomic_DNA"/>
</dbReference>
<sequence>MAITQWFKCATLTFCAALTINSWAQEAQTEIKYYDNDDVTNRIPVFDNRFRLDAQLEEITLLFYRKNGSPPVILVRPDGSKLKVSSFPKDRVQWFDDATFDMIRIVKPMPGPWQAIGDIMPESKIMVVSEVNLEVEPLPEILLSGETIKVTAKVYNREKVIDDPLFNAVINLDIDFYSTNNTAYDNFGAENVEIGSFRDDGYDLDEFAKDGLYTGEFVLNFSAGEWIPVYYIKMPMAERELRQQPIIIQKNPVSLSVETTKDPLSSHKLAININDEYVDPDSLLFQGKITYPDRQTEPFAIMEGKGISRIKEIGYTEPGVHRVTLNVFGHTKDNREFRLVVPDFTFNVDRDDNPLIPNLNDQDEGEESAEDIAAQIAEQLAQEKAARAKALEEEMEAKRLAAEEQAMTNLIIVISANVVIIGAAIIGFVLIRRKKR</sequence>
<evidence type="ECO:0000256" key="2">
    <source>
        <dbReference type="SAM" id="Phobius"/>
    </source>
</evidence>
<dbReference type="Proteomes" id="UP000623842">
    <property type="component" value="Unassembled WGS sequence"/>
</dbReference>
<comment type="caution">
    <text evidence="4">The sequence shown here is derived from an EMBL/GenBank/DDBJ whole genome shotgun (WGS) entry which is preliminary data.</text>
</comment>
<reference evidence="4" key="1">
    <citation type="journal article" date="2014" name="Int. J. Syst. Evol. Microbiol.">
        <title>Complete genome sequence of Corynebacterium casei LMG S-19264T (=DSM 44701T), isolated from a smear-ripened cheese.</title>
        <authorList>
            <consortium name="US DOE Joint Genome Institute (JGI-PGF)"/>
            <person name="Walter F."/>
            <person name="Albersmeier A."/>
            <person name="Kalinowski J."/>
            <person name="Ruckert C."/>
        </authorList>
    </citation>
    <scope>NUCLEOTIDE SEQUENCE</scope>
    <source>
        <strain evidence="4">KCTC 42731</strain>
    </source>
</reference>
<keyword evidence="2" id="KW-0472">Membrane</keyword>